<evidence type="ECO:0000313" key="3">
    <source>
        <dbReference type="EMBL" id="KKU61406.1"/>
    </source>
</evidence>
<dbReference type="Proteomes" id="UP000033860">
    <property type="component" value="Unassembled WGS sequence"/>
</dbReference>
<accession>A0A0G1RWA4</accession>
<dbReference type="EMBL" id="LCNT01000003">
    <property type="protein sequence ID" value="KKU61406.1"/>
    <property type="molecule type" value="Genomic_DNA"/>
</dbReference>
<feature type="region of interest" description="Disordered" evidence="1">
    <location>
        <begin position="222"/>
        <end position="248"/>
    </location>
</feature>
<dbReference type="InterPro" id="IPR043724">
    <property type="entry name" value="DUF5666"/>
</dbReference>
<sequence>MKKLVTAIVVALIFNFQFSIFNWVSAQGTSPSPDDELTQKIKERLQQTAETGLQQIKLELEAQSNLPQKKAFVGKVTDITDSGFTLEYKSQTNKITVNDDTDYAGNPGSFAKIATDDFLIAMGYVYPEKDYLEAQRVSQVTAPKTPPARQLISGKIEEIDGNTVSLDGKTLTISSSTDFTVPGLEDPAVEDLALDDSLFAIVVLDQNGGIDEVNSILVIPGKNNPASLTPTNAPTATDSAQPPAEDDE</sequence>
<proteinExistence type="predicted"/>
<dbReference type="AlphaFoldDB" id="A0A0G1RWA4"/>
<evidence type="ECO:0000256" key="1">
    <source>
        <dbReference type="SAM" id="MobiDB-lite"/>
    </source>
</evidence>
<feature type="domain" description="DUF5666" evidence="2">
    <location>
        <begin position="154"/>
        <end position="182"/>
    </location>
</feature>
<name>A0A0G1RWA4_9BACT</name>
<evidence type="ECO:0000313" key="4">
    <source>
        <dbReference type="Proteomes" id="UP000033860"/>
    </source>
</evidence>
<organism evidence="3 4">
    <name type="scientific">Candidatus Beckwithbacteria bacterium GW2011_GWB1_47_15</name>
    <dbReference type="NCBI Taxonomy" id="1618371"/>
    <lineage>
        <taxon>Bacteria</taxon>
        <taxon>Candidatus Beckwithiibacteriota</taxon>
    </lineage>
</organism>
<dbReference type="Pfam" id="PF18914">
    <property type="entry name" value="DUF5666"/>
    <property type="match status" value="1"/>
</dbReference>
<protein>
    <recommendedName>
        <fullName evidence="2">DUF5666 domain-containing protein</fullName>
    </recommendedName>
</protein>
<comment type="caution">
    <text evidence="3">The sequence shown here is derived from an EMBL/GenBank/DDBJ whole genome shotgun (WGS) entry which is preliminary data.</text>
</comment>
<feature type="compositionally biased region" description="Polar residues" evidence="1">
    <location>
        <begin position="224"/>
        <end position="240"/>
    </location>
</feature>
<evidence type="ECO:0000259" key="2">
    <source>
        <dbReference type="Pfam" id="PF18914"/>
    </source>
</evidence>
<reference evidence="3 4" key="1">
    <citation type="journal article" date="2015" name="Nature">
        <title>rRNA introns, odd ribosomes, and small enigmatic genomes across a large radiation of phyla.</title>
        <authorList>
            <person name="Brown C.T."/>
            <person name="Hug L.A."/>
            <person name="Thomas B.C."/>
            <person name="Sharon I."/>
            <person name="Castelle C.J."/>
            <person name="Singh A."/>
            <person name="Wilkins M.J."/>
            <person name="Williams K.H."/>
            <person name="Banfield J.F."/>
        </authorList>
    </citation>
    <scope>NUCLEOTIDE SEQUENCE [LARGE SCALE GENOMIC DNA]</scope>
</reference>
<gene>
    <name evidence="3" type="ORF">UX85_C0003G0065</name>
</gene>